<feature type="compositionally biased region" description="Low complexity" evidence="3">
    <location>
        <begin position="197"/>
        <end position="212"/>
    </location>
</feature>
<keyword evidence="5" id="KW-1185">Reference proteome</keyword>
<feature type="compositionally biased region" description="Low complexity" evidence="3">
    <location>
        <begin position="482"/>
        <end position="494"/>
    </location>
</feature>
<dbReference type="Pfam" id="PF00612">
    <property type="entry name" value="IQ"/>
    <property type="match status" value="1"/>
</dbReference>
<dbReference type="Proteomes" id="UP000824120">
    <property type="component" value="Chromosome 6"/>
</dbReference>
<gene>
    <name evidence="4" type="ORF">H5410_032186</name>
</gene>
<dbReference type="CDD" id="cd23767">
    <property type="entry name" value="IQCD"/>
    <property type="match status" value="1"/>
</dbReference>
<feature type="region of interest" description="Disordered" evidence="3">
    <location>
        <begin position="458"/>
        <end position="517"/>
    </location>
</feature>
<dbReference type="EMBL" id="JACXVP010000006">
    <property type="protein sequence ID" value="KAG5600816.1"/>
    <property type="molecule type" value="Genomic_DNA"/>
</dbReference>
<evidence type="ECO:0008006" key="6">
    <source>
        <dbReference type="Google" id="ProtNLM"/>
    </source>
</evidence>
<protein>
    <recommendedName>
        <fullName evidence="6">DUF4005 domain-containing protein</fullName>
    </recommendedName>
</protein>
<dbReference type="PROSITE" id="PS50096">
    <property type="entry name" value="IQ"/>
    <property type="match status" value="1"/>
</dbReference>
<dbReference type="OrthoDB" id="753382at2759"/>
<feature type="region of interest" description="Disordered" evidence="3">
    <location>
        <begin position="547"/>
        <end position="617"/>
    </location>
</feature>
<accession>A0A9J5YM83</accession>
<feature type="region of interest" description="Disordered" evidence="3">
    <location>
        <begin position="72"/>
        <end position="233"/>
    </location>
</feature>
<feature type="compositionally biased region" description="Polar residues" evidence="3">
    <location>
        <begin position="129"/>
        <end position="139"/>
    </location>
</feature>
<dbReference type="AlphaFoldDB" id="A0A9J5YM83"/>
<dbReference type="SMART" id="SM00015">
    <property type="entry name" value="IQ"/>
    <property type="match status" value="1"/>
</dbReference>
<comment type="caution">
    <text evidence="4">The sequence shown here is derived from an EMBL/GenBank/DDBJ whole genome shotgun (WGS) entry which is preliminary data.</text>
</comment>
<dbReference type="PANTHER" id="PTHR32295:SF110">
    <property type="entry name" value="PROTEIN IQ-DOMAIN 14-LIKE"/>
    <property type="match status" value="1"/>
</dbReference>
<dbReference type="GO" id="GO:0005516">
    <property type="term" value="F:calmodulin binding"/>
    <property type="evidence" value="ECO:0007669"/>
    <property type="project" value="UniProtKB-KW"/>
</dbReference>
<name>A0A9J5YM83_SOLCO</name>
<dbReference type="Gene3D" id="1.20.5.1190">
    <property type="entry name" value="iswi atpase"/>
    <property type="match status" value="1"/>
</dbReference>
<feature type="compositionally biased region" description="Polar residues" evidence="3">
    <location>
        <begin position="416"/>
        <end position="432"/>
    </location>
</feature>
<organism evidence="4 5">
    <name type="scientific">Solanum commersonii</name>
    <name type="common">Commerson's wild potato</name>
    <name type="synonym">Commerson's nightshade</name>
    <dbReference type="NCBI Taxonomy" id="4109"/>
    <lineage>
        <taxon>Eukaryota</taxon>
        <taxon>Viridiplantae</taxon>
        <taxon>Streptophyta</taxon>
        <taxon>Embryophyta</taxon>
        <taxon>Tracheophyta</taxon>
        <taxon>Spermatophyta</taxon>
        <taxon>Magnoliopsida</taxon>
        <taxon>eudicotyledons</taxon>
        <taxon>Gunneridae</taxon>
        <taxon>Pentapetalae</taxon>
        <taxon>asterids</taxon>
        <taxon>lamiids</taxon>
        <taxon>Solanales</taxon>
        <taxon>Solanaceae</taxon>
        <taxon>Solanoideae</taxon>
        <taxon>Solaneae</taxon>
        <taxon>Solanum</taxon>
    </lineage>
</organism>
<evidence type="ECO:0000313" key="5">
    <source>
        <dbReference type="Proteomes" id="UP000824120"/>
    </source>
</evidence>
<keyword evidence="1" id="KW-0112">Calmodulin-binding</keyword>
<feature type="compositionally biased region" description="Low complexity" evidence="3">
    <location>
        <begin position="177"/>
        <end position="189"/>
    </location>
</feature>
<evidence type="ECO:0000256" key="1">
    <source>
        <dbReference type="ARBA" id="ARBA00022860"/>
    </source>
</evidence>
<dbReference type="PANTHER" id="PTHR32295">
    <property type="entry name" value="IQ-DOMAIN 5-RELATED"/>
    <property type="match status" value="1"/>
</dbReference>
<feature type="region of interest" description="Disordered" evidence="3">
    <location>
        <begin position="416"/>
        <end position="441"/>
    </location>
</feature>
<evidence type="ECO:0000256" key="2">
    <source>
        <dbReference type="ARBA" id="ARBA00024341"/>
    </source>
</evidence>
<feature type="compositionally biased region" description="Polar residues" evidence="3">
    <location>
        <begin position="103"/>
        <end position="114"/>
    </location>
</feature>
<evidence type="ECO:0000256" key="3">
    <source>
        <dbReference type="SAM" id="MobiDB-lite"/>
    </source>
</evidence>
<comment type="similarity">
    <text evidence="2">Belongs to the IQD family.</text>
</comment>
<reference evidence="4 5" key="1">
    <citation type="submission" date="2020-09" db="EMBL/GenBank/DDBJ databases">
        <title>De no assembly of potato wild relative species, Solanum commersonii.</title>
        <authorList>
            <person name="Cho K."/>
        </authorList>
    </citation>
    <scope>NUCLEOTIDE SEQUENCE [LARGE SCALE GENOMIC DNA]</scope>
    <source>
        <strain evidence="4">LZ3.2</strain>
        <tissue evidence="4">Leaf</tissue>
    </source>
</reference>
<proteinExistence type="inferred from homology"/>
<evidence type="ECO:0000313" key="4">
    <source>
        <dbReference type="EMBL" id="KAG5600816.1"/>
    </source>
</evidence>
<feature type="compositionally biased region" description="Basic and acidic residues" evidence="3">
    <location>
        <begin position="584"/>
        <end position="597"/>
    </location>
</feature>
<sequence>MGKKGSWFYALKRVFTCNSKKKSAYGSGKKTAKEKKKGRRILRHGEFKSFLFREPSSIEKILGEVDDQNLLVRPPTSEQSGIPSAFPVTPTSPRINSPRDASPRTSYRATSPGATSPRIASPRAASPRVISSNTASPKVSSPKEASPKATSPRAASPKATSPREASPKATSPREASPKATSASAPSLKAFSPREASPKATSASAPSPKATAPREASPRVSSPRSTYPELSRNHNVISYANRPEPTLTLHLSATKIQAAYRSYMARRGFKSLSGLARLQGVVRSRSVKRQTVNAMKQMQLLGRVQMQIQSRRSQMFQALHSQAYMNDKEVESTLSKWTQLTEAGNHDDWNNSMLTKDEVEARRREKVEAVIKRERAMTYAYSHQLWRGNPKSATDIRTSGIPWWWNWLDHQLLPGNDSESQSAVKDVHSTPSRAISEHKPSPWRLSQNFRHLHLDYDSHESVTPRSTKSAVPLRGKLMHTPRRTSSPMSSSSVSKYSRRRASAADSPFNHSMKDDDSLTSCPPFSGPSYMSPTISAKAKFRGKTILEERNIGTPSNSSRRRLSFPLTPSSTGSVKWNKGSGKDAASLKEHESMGDHMSVHSTGSTPTVVGRKPFQRFV</sequence>
<dbReference type="InterPro" id="IPR000048">
    <property type="entry name" value="IQ_motif_EF-hand-BS"/>
</dbReference>